<dbReference type="Pfam" id="PF25120">
    <property type="entry name" value="DUF7814"/>
    <property type="match status" value="1"/>
</dbReference>
<dbReference type="GO" id="GO:0032259">
    <property type="term" value="P:methylation"/>
    <property type="evidence" value="ECO:0007669"/>
    <property type="project" value="UniProtKB-KW"/>
</dbReference>
<dbReference type="Gene3D" id="3.40.50.150">
    <property type="entry name" value="Vaccinia Virus protein VP39"/>
    <property type="match status" value="1"/>
</dbReference>
<feature type="domain" description="DUF7149" evidence="10">
    <location>
        <begin position="7"/>
        <end position="243"/>
    </location>
</feature>
<sequence length="1257" mass="144782">MLLTIRKPAKSLDPTYNLQPGNREQIEQFKAQFIRLLSHINEKESEENVKDHLMDFLKEVYYKEAYVVAPKGKTDFVIHLGKDATTPAGVLFEVKRPLNKGEMVTRQNLNTKAFHELLLYYFQERQRAKNSDIRHCVITNVYEWFIFDAALIDRLFYRNAHLTKEYKAWAAGQKVSKNNDLFYNEIVKPFLAELTDEITFTYFDLRDYQTIVADADKANDKALLSLYKILSPTHLLKLPAATDSNRLNPKFYSELLHLIGLEEVKEGGKKVIRRKEAGKRDEGSLLENTLIELDTSGKFYQLHDRSQYGATTDEQLFSVALELCITWVNRVLFLKLLESQLVKYHNGNRDYAFLNGETIPDFDELNKLFFRVLARKPSERQVSIQAKFGRIPYLNSSLFELTELENDTLPVSQLDNSLTLPVLRNSVLKDNSAYRDAKDLGTLSYLFAFLDAYDFSSESREDIQEKNRTLINASVLGLIFEKINGYKDGSFYTPGFITEYMCREAIRKAVVQKFNDAKGWNCKDFEALEDKDLDRDEANALINEIRICDPAVGSGHFLVSGLNELIAIKSDLKLLQDDSGKRLKGYQVSILNDELVVQDEDDEPFSYVLQATGKPTPERQRVQKTLFREKQTIIENCLFGVDINPNSVKICRLRLWIELLKNAYYTDESGFSELETLPNIDINIKQGNSLLSKFSLTEDLSEVFRKQKFSLRTYKDAVKAYKEARSKDAKADLLRFINEIKSQFRETVFNRDPRRARLSKLRGERILLDSELSIFETVKDPKVIAFEKKRYDKLIEQVETEISSIENNALYRGSFEWRFEFPEVLDDKGDFVGFDAVIGNPPYIRQEELGESKTLLKKDFPKTYAGTADLYVMFVEHGLRILRPNGQFVFIIPNKWMRAGYGVSLRRWLKTLAIEQIVDFGDLPIFDEATTYPSILSIQKAMAVERFQVALVDTLQYADGLAAYIQTNRFEVETESLQDEGWQLTNVAVQRLMAKLRKGGMPLGEYVEGKIYYGIKTGLNEAFVIDAATKDRLIAEDPRSANVIKPFLAGRDIKRYQTPKVDKHLIFTRRGINIEYYPAILRHLEQFKERLMPCPKDWKGDWKGRKAGTYKWYEIQDAVDYYKEFEKPKLMLPDIAVKNQVIHDETGSYSVNTAYIIASDDKSLLAILNSSVVLYFYASITSSIRGGYLRFIRQYLEQIPIPAMTEAQRYSLEVVADRIMTAKATDPIADTSALEAEVDRLVYALYGLTDEEIAIVE</sequence>
<protein>
    <recommendedName>
        <fullName evidence="1">site-specific DNA-methyltransferase (adenine-specific)</fullName>
        <ecNumber evidence="1">2.1.1.72</ecNumber>
    </recommendedName>
</protein>
<dbReference type="InterPro" id="IPR050953">
    <property type="entry name" value="N4_N6_ade-DNA_methylase"/>
</dbReference>
<evidence type="ECO:0000256" key="2">
    <source>
        <dbReference type="ARBA" id="ARBA00022603"/>
    </source>
</evidence>
<dbReference type="EMBL" id="CP053435">
    <property type="protein sequence ID" value="QJW90755.1"/>
    <property type="molecule type" value="Genomic_DNA"/>
</dbReference>
<dbReference type="PROSITE" id="PS00092">
    <property type="entry name" value="N6_MTASE"/>
    <property type="match status" value="1"/>
</dbReference>
<keyword evidence="2 12" id="KW-0489">Methyltransferase</keyword>
<dbReference type="InterPro" id="IPR029063">
    <property type="entry name" value="SAM-dependent_MTases_sf"/>
</dbReference>
<keyword evidence="5" id="KW-0680">Restriction system</keyword>
<feature type="domain" description="Type II methyltransferase M.TaqI-like" evidence="8">
    <location>
        <begin position="636"/>
        <end position="926"/>
    </location>
</feature>
<evidence type="ECO:0000259" key="8">
    <source>
        <dbReference type="Pfam" id="PF07669"/>
    </source>
</evidence>
<dbReference type="Pfam" id="PF23653">
    <property type="entry name" value="DUF7149"/>
    <property type="match status" value="1"/>
</dbReference>
<dbReference type="RefSeq" id="WP_171740598.1">
    <property type="nucleotide sequence ID" value="NZ_CP053435.1"/>
</dbReference>
<evidence type="ECO:0000259" key="11">
    <source>
        <dbReference type="Pfam" id="PF25120"/>
    </source>
</evidence>
<dbReference type="PRINTS" id="PR00507">
    <property type="entry name" value="N12N6MTFRASE"/>
</dbReference>
<gene>
    <name evidence="12" type="ORF">HNV11_15875</name>
</gene>
<dbReference type="InterPro" id="IPR011639">
    <property type="entry name" value="MethylTrfase_TaqI-like_dom"/>
</dbReference>
<dbReference type="InterPro" id="IPR002052">
    <property type="entry name" value="DNA_methylase_N6_adenine_CS"/>
</dbReference>
<dbReference type="SUPFAM" id="SSF53335">
    <property type="entry name" value="S-adenosyl-L-methionine-dependent methyltransferases"/>
    <property type="match status" value="1"/>
</dbReference>
<dbReference type="AlphaFoldDB" id="A0A6M5Y9W3"/>
<feature type="domain" description="TaqI-like C-terminal specificity" evidence="9">
    <location>
        <begin position="1045"/>
        <end position="1201"/>
    </location>
</feature>
<evidence type="ECO:0000259" key="9">
    <source>
        <dbReference type="Pfam" id="PF12950"/>
    </source>
</evidence>
<evidence type="ECO:0000259" key="10">
    <source>
        <dbReference type="Pfam" id="PF23653"/>
    </source>
</evidence>
<keyword evidence="13" id="KW-1185">Reference proteome</keyword>
<proteinExistence type="predicted"/>
<reference evidence="12 13" key="1">
    <citation type="submission" date="2020-05" db="EMBL/GenBank/DDBJ databases">
        <title>Genome sequencing of Spirosoma sp. TS118.</title>
        <authorList>
            <person name="Lee J.-H."/>
            <person name="Jeong S."/>
            <person name="Zhao L."/>
            <person name="Jung J.-H."/>
            <person name="Kim M.-K."/>
            <person name="Lim S."/>
        </authorList>
    </citation>
    <scope>NUCLEOTIDE SEQUENCE [LARGE SCALE GENOMIC DNA]</scope>
    <source>
        <strain evidence="12 13">TS118</strain>
    </source>
</reference>
<dbReference type="InterPro" id="IPR025931">
    <property type="entry name" value="TaqI_C"/>
</dbReference>
<dbReference type="GO" id="GO:0003677">
    <property type="term" value="F:DNA binding"/>
    <property type="evidence" value="ECO:0007669"/>
    <property type="project" value="UniProtKB-KW"/>
</dbReference>
<dbReference type="REBASE" id="403694">
    <property type="entry name" value="SspTS118ORF15875P"/>
</dbReference>
<keyword evidence="4" id="KW-0949">S-adenosyl-L-methionine</keyword>
<dbReference type="Pfam" id="PF12950">
    <property type="entry name" value="TaqI_C"/>
    <property type="match status" value="1"/>
</dbReference>
<dbReference type="GO" id="GO:0009307">
    <property type="term" value="P:DNA restriction-modification system"/>
    <property type="evidence" value="ECO:0007669"/>
    <property type="project" value="UniProtKB-KW"/>
</dbReference>
<evidence type="ECO:0000256" key="6">
    <source>
        <dbReference type="ARBA" id="ARBA00023125"/>
    </source>
</evidence>
<dbReference type="InterPro" id="IPR056716">
    <property type="entry name" value="DUF7814"/>
</dbReference>
<evidence type="ECO:0000313" key="12">
    <source>
        <dbReference type="EMBL" id="QJW90755.1"/>
    </source>
</evidence>
<dbReference type="PANTHER" id="PTHR33841">
    <property type="entry name" value="DNA METHYLTRANSFERASE YEEA-RELATED"/>
    <property type="match status" value="1"/>
</dbReference>
<evidence type="ECO:0000256" key="1">
    <source>
        <dbReference type="ARBA" id="ARBA00011900"/>
    </source>
</evidence>
<dbReference type="GO" id="GO:0009007">
    <property type="term" value="F:site-specific DNA-methyltransferase (adenine-specific) activity"/>
    <property type="evidence" value="ECO:0007669"/>
    <property type="project" value="UniProtKB-EC"/>
</dbReference>
<keyword evidence="3 12" id="KW-0808">Transferase</keyword>
<evidence type="ECO:0000313" key="13">
    <source>
        <dbReference type="Proteomes" id="UP000502756"/>
    </source>
</evidence>
<evidence type="ECO:0000256" key="4">
    <source>
        <dbReference type="ARBA" id="ARBA00022691"/>
    </source>
</evidence>
<name>A0A6M5Y9W3_9BACT</name>
<dbReference type="Pfam" id="PF07669">
    <property type="entry name" value="Eco57I"/>
    <property type="match status" value="1"/>
</dbReference>
<dbReference type="Proteomes" id="UP000502756">
    <property type="component" value="Chromosome"/>
</dbReference>
<organism evidence="12 13">
    <name type="scientific">Spirosoma taeanense</name>
    <dbReference type="NCBI Taxonomy" id="2735870"/>
    <lineage>
        <taxon>Bacteria</taxon>
        <taxon>Pseudomonadati</taxon>
        <taxon>Bacteroidota</taxon>
        <taxon>Cytophagia</taxon>
        <taxon>Cytophagales</taxon>
        <taxon>Cytophagaceae</taxon>
        <taxon>Spirosoma</taxon>
    </lineage>
</organism>
<keyword evidence="6" id="KW-0238">DNA-binding</keyword>
<dbReference type="PANTHER" id="PTHR33841:SF1">
    <property type="entry name" value="DNA METHYLTRANSFERASE A"/>
    <property type="match status" value="1"/>
</dbReference>
<evidence type="ECO:0000256" key="7">
    <source>
        <dbReference type="ARBA" id="ARBA00047942"/>
    </source>
</evidence>
<comment type="catalytic activity">
    <reaction evidence="7">
        <text>a 2'-deoxyadenosine in DNA + S-adenosyl-L-methionine = an N(6)-methyl-2'-deoxyadenosine in DNA + S-adenosyl-L-homocysteine + H(+)</text>
        <dbReference type="Rhea" id="RHEA:15197"/>
        <dbReference type="Rhea" id="RHEA-COMP:12418"/>
        <dbReference type="Rhea" id="RHEA-COMP:12419"/>
        <dbReference type="ChEBI" id="CHEBI:15378"/>
        <dbReference type="ChEBI" id="CHEBI:57856"/>
        <dbReference type="ChEBI" id="CHEBI:59789"/>
        <dbReference type="ChEBI" id="CHEBI:90615"/>
        <dbReference type="ChEBI" id="CHEBI:90616"/>
        <dbReference type="EC" id="2.1.1.72"/>
    </reaction>
</comment>
<evidence type="ECO:0000256" key="5">
    <source>
        <dbReference type="ARBA" id="ARBA00022747"/>
    </source>
</evidence>
<dbReference type="KEGG" id="stae:HNV11_15875"/>
<feature type="domain" description="DUF7814" evidence="11">
    <location>
        <begin position="244"/>
        <end position="471"/>
    </location>
</feature>
<dbReference type="InterPro" id="IPR055573">
    <property type="entry name" value="DUF7149"/>
</dbReference>
<evidence type="ECO:0000256" key="3">
    <source>
        <dbReference type="ARBA" id="ARBA00022679"/>
    </source>
</evidence>
<accession>A0A6M5Y9W3</accession>
<dbReference type="EC" id="2.1.1.72" evidence="1"/>